<keyword evidence="2 11" id="KW-0813">Transport</keyword>
<feature type="transmembrane region" description="Helical" evidence="12">
    <location>
        <begin position="39"/>
        <end position="60"/>
    </location>
</feature>
<keyword evidence="14" id="KW-1185">Reference proteome</keyword>
<evidence type="ECO:0000256" key="11">
    <source>
        <dbReference type="RuleBase" id="RU000679"/>
    </source>
</evidence>
<dbReference type="InterPro" id="IPR001873">
    <property type="entry name" value="ENaC"/>
</dbReference>
<evidence type="ECO:0000256" key="12">
    <source>
        <dbReference type="SAM" id="Phobius"/>
    </source>
</evidence>
<keyword evidence="9 11" id="KW-0739">Sodium transport</keyword>
<evidence type="ECO:0000256" key="10">
    <source>
        <dbReference type="ARBA" id="ARBA00023303"/>
    </source>
</evidence>
<dbReference type="AlphaFoldDB" id="A0AAN8JCE9"/>
<accession>A0AAN8JCE9</accession>
<keyword evidence="3 11" id="KW-0894">Sodium channel</keyword>
<evidence type="ECO:0000256" key="1">
    <source>
        <dbReference type="ARBA" id="ARBA00004141"/>
    </source>
</evidence>
<dbReference type="PANTHER" id="PTHR11690">
    <property type="entry name" value="AMILORIDE-SENSITIVE SODIUM CHANNEL-RELATED"/>
    <property type="match status" value="1"/>
</dbReference>
<keyword evidence="7 11" id="KW-0406">Ion transport</keyword>
<evidence type="ECO:0000313" key="13">
    <source>
        <dbReference type="EMBL" id="KAK6173214.1"/>
    </source>
</evidence>
<feature type="transmembrane region" description="Helical" evidence="12">
    <location>
        <begin position="424"/>
        <end position="448"/>
    </location>
</feature>
<dbReference type="EMBL" id="JAZGQO010000011">
    <property type="protein sequence ID" value="KAK6173214.1"/>
    <property type="molecule type" value="Genomic_DNA"/>
</dbReference>
<keyword evidence="10 11" id="KW-0407">Ion channel</keyword>
<evidence type="ECO:0000256" key="3">
    <source>
        <dbReference type="ARBA" id="ARBA00022461"/>
    </source>
</evidence>
<dbReference type="Gene3D" id="1.10.287.770">
    <property type="entry name" value="YojJ-like"/>
    <property type="match status" value="1"/>
</dbReference>
<evidence type="ECO:0000256" key="8">
    <source>
        <dbReference type="ARBA" id="ARBA00023136"/>
    </source>
</evidence>
<reference evidence="13 14" key="1">
    <citation type="submission" date="2024-01" db="EMBL/GenBank/DDBJ databases">
        <title>The genome of the rayed Mediterranean limpet Patella caerulea (Linnaeus, 1758).</title>
        <authorList>
            <person name="Anh-Thu Weber A."/>
            <person name="Halstead-Nussloch G."/>
        </authorList>
    </citation>
    <scope>NUCLEOTIDE SEQUENCE [LARGE SCALE GENOMIC DNA]</scope>
    <source>
        <strain evidence="13">AATW-2023a</strain>
        <tissue evidence="13">Whole specimen</tissue>
    </source>
</reference>
<comment type="subcellular location">
    <subcellularLocation>
        <location evidence="1">Membrane</location>
        <topology evidence="1">Multi-pass membrane protein</topology>
    </subcellularLocation>
</comment>
<proteinExistence type="inferred from homology"/>
<protein>
    <submittedName>
        <fullName evidence="13">Uncharacterized protein</fullName>
    </submittedName>
</protein>
<evidence type="ECO:0000256" key="5">
    <source>
        <dbReference type="ARBA" id="ARBA00022989"/>
    </source>
</evidence>
<comment type="similarity">
    <text evidence="11">Belongs to the amiloride-sensitive sodium channel (TC 1.A.6) family.</text>
</comment>
<dbReference type="EMBL" id="JAZGQO010000011">
    <property type="protein sequence ID" value="KAK6173213.1"/>
    <property type="molecule type" value="Genomic_DNA"/>
</dbReference>
<evidence type="ECO:0000256" key="2">
    <source>
        <dbReference type="ARBA" id="ARBA00022448"/>
    </source>
</evidence>
<keyword evidence="8 12" id="KW-0472">Membrane</keyword>
<keyword evidence="5 12" id="KW-1133">Transmembrane helix</keyword>
<dbReference type="GO" id="GO:0005886">
    <property type="term" value="C:plasma membrane"/>
    <property type="evidence" value="ECO:0007669"/>
    <property type="project" value="TreeGrafter"/>
</dbReference>
<dbReference type="Gene3D" id="2.60.470.10">
    <property type="entry name" value="Acid-sensing ion channels like domains"/>
    <property type="match status" value="1"/>
</dbReference>
<organism evidence="13 14">
    <name type="scientific">Patella caerulea</name>
    <name type="common">Rayed Mediterranean limpet</name>
    <dbReference type="NCBI Taxonomy" id="87958"/>
    <lineage>
        <taxon>Eukaryota</taxon>
        <taxon>Metazoa</taxon>
        <taxon>Spiralia</taxon>
        <taxon>Lophotrochozoa</taxon>
        <taxon>Mollusca</taxon>
        <taxon>Gastropoda</taxon>
        <taxon>Patellogastropoda</taxon>
        <taxon>Patelloidea</taxon>
        <taxon>Patellidae</taxon>
        <taxon>Patella</taxon>
    </lineage>
</organism>
<evidence type="ECO:0000313" key="14">
    <source>
        <dbReference type="Proteomes" id="UP001347796"/>
    </source>
</evidence>
<evidence type="ECO:0000256" key="6">
    <source>
        <dbReference type="ARBA" id="ARBA00023053"/>
    </source>
</evidence>
<evidence type="ECO:0000256" key="7">
    <source>
        <dbReference type="ARBA" id="ARBA00023065"/>
    </source>
</evidence>
<dbReference type="GO" id="GO:0015280">
    <property type="term" value="F:ligand-gated sodium channel activity"/>
    <property type="evidence" value="ECO:0007669"/>
    <property type="project" value="TreeGrafter"/>
</dbReference>
<gene>
    <name evidence="13" type="ORF">SNE40_016707</name>
</gene>
<comment type="caution">
    <text evidence="13">The sequence shown here is derived from an EMBL/GenBank/DDBJ whole genome shotgun (WGS) entry which is preliminary data.</text>
</comment>
<dbReference type="PRINTS" id="PR01078">
    <property type="entry name" value="AMINACHANNEL"/>
</dbReference>
<dbReference type="Proteomes" id="UP001347796">
    <property type="component" value="Unassembled WGS sequence"/>
</dbReference>
<evidence type="ECO:0000256" key="4">
    <source>
        <dbReference type="ARBA" id="ARBA00022692"/>
    </source>
</evidence>
<keyword evidence="4 11" id="KW-0812">Transmembrane</keyword>
<sequence>MQIDEPPDSKSSFKTLFSETTAHGCKNVISPTRSVFTRLVWLLCVLGMTCGLSANLYSLFKNYHTYPFQTVVKIEPRTKLDFPAITLCDLSYVDTTKINNSKGIFNFFLKNSFLKNLDLNESDKTYRAAQKTTVDKLFNESVTHVSEMFGLCLWKNQVIGCDNFWKPIFTDLGRCFAFNHNASDKLSVDSTGTKGALSFIASINQKGYLVSDNTAAGLKLNIHDQYQLPDVSNNGIITSPGSSTLIGLRKESYKFLPAPFKAYGDSYCVANDDPALLSKMKYSSVYNRETCIRECLGEITVNNCSCKSVTEPESLPLPYCTLEELVHCYRPTLGLYYSNNHFKVCDCPRVCVFNKYKTRISMGMFPSTNAMKELVKNNIIAGKEVGRTNFLDITIFYEDLLLEEVRHVPEYSTLSILGTVGGQMGLFLGASVITLAEFFEMFLWSVWLSVGKIHQRLQGVGPSNSNTLNVKSIKS</sequence>
<evidence type="ECO:0000256" key="9">
    <source>
        <dbReference type="ARBA" id="ARBA00023201"/>
    </source>
</evidence>
<name>A0AAN8JCE9_PATCE</name>
<dbReference type="PANTHER" id="PTHR11690:SF293">
    <property type="entry name" value="ACID-SENSING ION CHANNEL 1"/>
    <property type="match status" value="1"/>
</dbReference>
<dbReference type="Pfam" id="PF00858">
    <property type="entry name" value="ASC"/>
    <property type="match status" value="1"/>
</dbReference>
<keyword evidence="6" id="KW-0915">Sodium</keyword>